<proteinExistence type="predicted"/>
<gene>
    <name evidence="1" type="ORF">L6164_013871</name>
</gene>
<evidence type="ECO:0000313" key="2">
    <source>
        <dbReference type="Proteomes" id="UP000828941"/>
    </source>
</evidence>
<organism evidence="1 2">
    <name type="scientific">Bauhinia variegata</name>
    <name type="common">Purple orchid tree</name>
    <name type="synonym">Phanera variegata</name>
    <dbReference type="NCBI Taxonomy" id="167791"/>
    <lineage>
        <taxon>Eukaryota</taxon>
        <taxon>Viridiplantae</taxon>
        <taxon>Streptophyta</taxon>
        <taxon>Embryophyta</taxon>
        <taxon>Tracheophyta</taxon>
        <taxon>Spermatophyta</taxon>
        <taxon>Magnoliopsida</taxon>
        <taxon>eudicotyledons</taxon>
        <taxon>Gunneridae</taxon>
        <taxon>Pentapetalae</taxon>
        <taxon>rosids</taxon>
        <taxon>fabids</taxon>
        <taxon>Fabales</taxon>
        <taxon>Fabaceae</taxon>
        <taxon>Cercidoideae</taxon>
        <taxon>Cercideae</taxon>
        <taxon>Bauhiniinae</taxon>
        <taxon>Bauhinia</taxon>
    </lineage>
</organism>
<dbReference type="EMBL" id="CM039431">
    <property type="protein sequence ID" value="KAI4335202.1"/>
    <property type="molecule type" value="Genomic_DNA"/>
</dbReference>
<dbReference type="Proteomes" id="UP000828941">
    <property type="component" value="Chromosome 6"/>
</dbReference>
<protein>
    <submittedName>
        <fullName evidence="1">Uncharacterized protein</fullName>
    </submittedName>
</protein>
<accession>A0ACB9NFE3</accession>
<comment type="caution">
    <text evidence="1">The sequence shown here is derived from an EMBL/GenBank/DDBJ whole genome shotgun (WGS) entry which is preliminary data.</text>
</comment>
<reference evidence="1 2" key="1">
    <citation type="journal article" date="2022" name="DNA Res.">
        <title>Chromosomal-level genome assembly of the orchid tree Bauhinia variegata (Leguminosae; Cercidoideae) supports the allotetraploid origin hypothesis of Bauhinia.</title>
        <authorList>
            <person name="Zhong Y."/>
            <person name="Chen Y."/>
            <person name="Zheng D."/>
            <person name="Pang J."/>
            <person name="Liu Y."/>
            <person name="Luo S."/>
            <person name="Meng S."/>
            <person name="Qian L."/>
            <person name="Wei D."/>
            <person name="Dai S."/>
            <person name="Zhou R."/>
        </authorList>
    </citation>
    <scope>NUCLEOTIDE SEQUENCE [LARGE SCALE GENOMIC DNA]</scope>
    <source>
        <strain evidence="1">BV-YZ2020</strain>
    </source>
</reference>
<keyword evidence="2" id="KW-1185">Reference proteome</keyword>
<name>A0ACB9NFE3_BAUVA</name>
<sequence length="209" mass="22746">MAMATSIARSSTVPSLPPPSPKSPPEYPDLYGKRREMARVQMLEREISYLEQEELKSVQGLQPASRCCKEIAEFVLANSDPLLPTTKKNRRSCRFWKWLCRLPCFTLSWICCCSCHECCASLELPRCCCGSRDGKPGTCGSRDGKPGTFAPYQDGTVALVLNQIAANAIAQVVVVSQIVAFSGVLLVHSPLAALANAYHAAVLAVAVQR</sequence>
<evidence type="ECO:0000313" key="1">
    <source>
        <dbReference type="EMBL" id="KAI4335202.1"/>
    </source>
</evidence>